<comment type="caution">
    <text evidence="3">The sequence shown here is derived from an EMBL/GenBank/DDBJ whole genome shotgun (WGS) entry which is preliminary data.</text>
</comment>
<dbReference type="InterPro" id="IPR006445">
    <property type="entry name" value="Phage-assoc_HI1409"/>
</dbReference>
<evidence type="ECO:0000313" key="4">
    <source>
        <dbReference type="Proteomes" id="UP000018766"/>
    </source>
</evidence>
<evidence type="ECO:0000256" key="1">
    <source>
        <dbReference type="SAM" id="MobiDB-lite"/>
    </source>
</evidence>
<sequence>MANTRKKGHIPTRHLNDGIAMLHRQIGGRIEEAKFIKTRSLTDNIKELEYLWEQNWIVQKICSKKANDMTRKWRKVQSNDLDAQSMTAFEDIERRLKLQTTLNEALTWSLLYGGVALLVVTERNPTLPLDASQAIQKLVILMPSDVSGEGSLNDDVLSSNFKHYDYYTIKGKVRVHHSRLIIINAIDRPLSEQKIFGLSAIEPVYTVLKRYETMGANVGDLITECKVDVFKMDGLTNALSSGRENDIAQAMSHIQAIKSSTNSLLLDKENEYEQKELTFGGLRDLLVEFRSEVAGAADMPLTILFGQSAAGFASGAEDIQNYHEGIHSLQESILRPVFDVIDPLILYQVSGEVPTDWWFDFNPLSELTAEQKATVLNTFAIAANALVQAGIVTEHQVASELKESGLFSKITDDDLNMLEEDADGHQFTRGGAEPEEGGEAFTEEVQV</sequence>
<feature type="domain" description="Anti-CBASS protein Acb1-like N-terminal" evidence="2">
    <location>
        <begin position="47"/>
        <end position="383"/>
    </location>
</feature>
<name>V8G992_9BURK</name>
<feature type="region of interest" description="Disordered" evidence="1">
    <location>
        <begin position="425"/>
        <end position="447"/>
    </location>
</feature>
<dbReference type="EMBL" id="AYSV01000007">
    <property type="protein sequence ID" value="ETD72960.1"/>
    <property type="molecule type" value="Genomic_DNA"/>
</dbReference>
<gene>
    <name evidence="3" type="ORF">V757_01045</name>
</gene>
<feature type="compositionally biased region" description="Acidic residues" evidence="1">
    <location>
        <begin position="433"/>
        <end position="447"/>
    </location>
</feature>
<keyword evidence="4" id="KW-1185">Reference proteome</keyword>
<dbReference type="RefSeq" id="WP_023949004.1">
    <property type="nucleotide sequence ID" value="NZ_AYSV01000007.1"/>
</dbReference>
<reference evidence="3 4" key="1">
    <citation type="submission" date="2013-11" db="EMBL/GenBank/DDBJ databases">
        <title>Genomic analysis of Pelistega sp. HM-7.</title>
        <authorList>
            <person name="Kumbhare S.V."/>
            <person name="Shetty S.A."/>
            <person name="Sharma O."/>
            <person name="Dhotre D.P."/>
        </authorList>
    </citation>
    <scope>NUCLEOTIDE SEQUENCE [LARGE SCALE GENOMIC DNA]</scope>
    <source>
        <strain evidence="3 4">HM-7</strain>
    </source>
</reference>
<dbReference type="InterPro" id="IPR024459">
    <property type="entry name" value="Acb1-like_N"/>
</dbReference>
<proteinExistence type="predicted"/>
<dbReference type="OrthoDB" id="2019396at2"/>
<dbReference type="AlphaFoldDB" id="V8G992"/>
<organism evidence="3 4">
    <name type="scientific">Pelistega indica</name>
    <dbReference type="NCBI Taxonomy" id="1414851"/>
    <lineage>
        <taxon>Bacteria</taxon>
        <taxon>Pseudomonadati</taxon>
        <taxon>Pseudomonadota</taxon>
        <taxon>Betaproteobacteria</taxon>
        <taxon>Burkholderiales</taxon>
        <taxon>Alcaligenaceae</taxon>
        <taxon>Pelistega</taxon>
    </lineage>
</organism>
<dbReference type="Proteomes" id="UP000018766">
    <property type="component" value="Unassembled WGS sequence"/>
</dbReference>
<evidence type="ECO:0000313" key="3">
    <source>
        <dbReference type="EMBL" id="ETD72960.1"/>
    </source>
</evidence>
<dbReference type="Pfam" id="PF06381">
    <property type="entry name" value="Phage_portal_3"/>
    <property type="match status" value="1"/>
</dbReference>
<dbReference type="NCBIfam" id="TIGR01555">
    <property type="entry name" value="phge_rel_HI1409"/>
    <property type="match status" value="1"/>
</dbReference>
<protein>
    <recommendedName>
        <fullName evidence="2">Anti-CBASS protein Acb1-like N-terminal domain-containing protein</fullName>
    </recommendedName>
</protein>
<evidence type="ECO:0000259" key="2">
    <source>
        <dbReference type="Pfam" id="PF06381"/>
    </source>
</evidence>
<accession>V8G992</accession>